<evidence type="ECO:0000313" key="1">
    <source>
        <dbReference type="EMBL" id="KAJ4978082.1"/>
    </source>
</evidence>
<dbReference type="PANTHER" id="PTHR33240">
    <property type="entry name" value="OS08G0508500 PROTEIN"/>
    <property type="match status" value="1"/>
</dbReference>
<proteinExistence type="predicted"/>
<dbReference type="OrthoDB" id="1937476at2759"/>
<keyword evidence="2" id="KW-1185">Reference proteome</keyword>
<organism evidence="1 2">
    <name type="scientific">Protea cynaroides</name>
    <dbReference type="NCBI Taxonomy" id="273540"/>
    <lineage>
        <taxon>Eukaryota</taxon>
        <taxon>Viridiplantae</taxon>
        <taxon>Streptophyta</taxon>
        <taxon>Embryophyta</taxon>
        <taxon>Tracheophyta</taxon>
        <taxon>Spermatophyta</taxon>
        <taxon>Magnoliopsida</taxon>
        <taxon>Proteales</taxon>
        <taxon>Proteaceae</taxon>
        <taxon>Protea</taxon>
    </lineage>
</organism>
<name>A0A9Q0KWD9_9MAGN</name>
<evidence type="ECO:0000313" key="2">
    <source>
        <dbReference type="Proteomes" id="UP001141806"/>
    </source>
</evidence>
<dbReference type="AlphaFoldDB" id="A0A9Q0KWD9"/>
<dbReference type="PANTHER" id="PTHR33240:SF15">
    <property type="entry name" value="GAG-PRO-LIKE PROTEIN"/>
    <property type="match status" value="1"/>
</dbReference>
<accession>A0A9Q0KWD9</accession>
<reference evidence="1" key="1">
    <citation type="journal article" date="2023" name="Plant J.">
        <title>The genome of the king protea, Protea cynaroides.</title>
        <authorList>
            <person name="Chang J."/>
            <person name="Duong T.A."/>
            <person name="Schoeman C."/>
            <person name="Ma X."/>
            <person name="Roodt D."/>
            <person name="Barker N."/>
            <person name="Li Z."/>
            <person name="Van de Peer Y."/>
            <person name="Mizrachi E."/>
        </authorList>
    </citation>
    <scope>NUCLEOTIDE SEQUENCE</scope>
    <source>
        <tissue evidence="1">Young leaves</tissue>
    </source>
</reference>
<protein>
    <submittedName>
        <fullName evidence="1">Uncharacterized protein</fullName>
    </submittedName>
</protein>
<sequence length="153" mass="16605">MSGPSEAPEEKGLALPRLVIPSSYVIIVGHAAGNSSTKAMKAYTQELDTSNRIFKKARKGDLMILSKDDLINVVYPHEDSLVISAAITDSNVTHIMIDTGSTADILYNHTFLKMDFTDEMLGPAVHLLKDFTSDSVHVKGGIHLPLMVGQKPT</sequence>
<gene>
    <name evidence="1" type="ORF">NE237_008862</name>
</gene>
<dbReference type="Proteomes" id="UP001141806">
    <property type="component" value="Unassembled WGS sequence"/>
</dbReference>
<dbReference type="EMBL" id="JAMYWD010000002">
    <property type="protein sequence ID" value="KAJ4978082.1"/>
    <property type="molecule type" value="Genomic_DNA"/>
</dbReference>
<comment type="caution">
    <text evidence="1">The sequence shown here is derived from an EMBL/GenBank/DDBJ whole genome shotgun (WGS) entry which is preliminary data.</text>
</comment>